<dbReference type="EC" id="4.2.2.-" evidence="3"/>
<evidence type="ECO:0000256" key="4">
    <source>
        <dbReference type="RuleBase" id="RU003495"/>
    </source>
</evidence>
<comment type="function">
    <text evidence="3">Lytic transglycosylase with a strong preference for naked glycan strands that lack stem peptides.</text>
</comment>
<feature type="compositionally biased region" description="Low complexity" evidence="5">
    <location>
        <begin position="318"/>
        <end position="345"/>
    </location>
</feature>
<sequence>MGQEAALGRGAGKKTARFGSSGLSGVCRVAVLVGAGLLVANCTGENKLTSKIDPKYGVSASPRVVKPGDPVPKGGGTYRVGKPYTVAGRVYTPSENSKYRSEGLASWYGDDFHGRLTANGEVFDMHSIAAAHPTLPMPSYVKVTNLSNNRSMVVRVNDRGPYHGNRVIDVSSRAADLLGFKRSGTARVRVEYVGRAPLEGSDDMQLASTLRQDGRQVVPTTMLASAGSALPTRMATPATRVAAANVPLPPSRPFELGEPSAEDVAEAPVAGSRVASAYSVNPVRVSTRPAQQAAAVVAPPAPAPQQVAFAPLPPKPAAKPVAPARPAAVATAPAPRPAAPARQVPATAPAAVAQMAPQPTQQQALAASGWVVGAQPVMSYSPSQGSAATGQGLY</sequence>
<dbReference type="HAMAP" id="MF_02071">
    <property type="entry name" value="RlpA"/>
    <property type="match status" value="1"/>
</dbReference>
<dbReference type="PANTHER" id="PTHR34183:SF1">
    <property type="entry name" value="ENDOLYTIC PEPTIDOGLYCAN TRANSGLYCOSYLASE RLPA"/>
    <property type="match status" value="1"/>
</dbReference>
<keyword evidence="2 3" id="KW-0961">Cell wall biogenesis/degradation</keyword>
<dbReference type="Pfam" id="PF03330">
    <property type="entry name" value="DPBB_1"/>
    <property type="match status" value="1"/>
</dbReference>
<evidence type="ECO:0000259" key="6">
    <source>
        <dbReference type="Pfam" id="PF03330"/>
    </source>
</evidence>
<evidence type="ECO:0000256" key="3">
    <source>
        <dbReference type="HAMAP-Rule" id="MF_02071"/>
    </source>
</evidence>
<gene>
    <name evidence="3" type="primary">rlpA</name>
    <name evidence="7" type="ORF">ACFSNC_17680</name>
</gene>
<dbReference type="RefSeq" id="WP_213351328.1">
    <property type="nucleotide sequence ID" value="NZ_JAHBGB010000006.1"/>
</dbReference>
<dbReference type="PANTHER" id="PTHR34183">
    <property type="entry name" value="ENDOLYTIC PEPTIDOGLYCAN TRANSGLYCOSYLASE RLPA"/>
    <property type="match status" value="1"/>
</dbReference>
<comment type="caution">
    <text evidence="7">The sequence shown here is derived from an EMBL/GenBank/DDBJ whole genome shotgun (WGS) entry which is preliminary data.</text>
</comment>
<dbReference type="InterPro" id="IPR034718">
    <property type="entry name" value="RlpA"/>
</dbReference>
<dbReference type="CDD" id="cd22268">
    <property type="entry name" value="DPBB_RlpA-like"/>
    <property type="match status" value="1"/>
</dbReference>
<protein>
    <recommendedName>
        <fullName evidence="3">Endolytic peptidoglycan transglycosylase RlpA</fullName>
        <ecNumber evidence="3">4.2.2.-</ecNumber>
    </recommendedName>
</protein>
<evidence type="ECO:0000313" key="8">
    <source>
        <dbReference type="Proteomes" id="UP001597299"/>
    </source>
</evidence>
<evidence type="ECO:0000256" key="5">
    <source>
        <dbReference type="SAM" id="MobiDB-lite"/>
    </source>
</evidence>
<keyword evidence="8" id="KW-1185">Reference proteome</keyword>
<evidence type="ECO:0000256" key="1">
    <source>
        <dbReference type="ARBA" id="ARBA00023239"/>
    </source>
</evidence>
<dbReference type="Proteomes" id="UP001597299">
    <property type="component" value="Unassembled WGS sequence"/>
</dbReference>
<feature type="region of interest" description="Disordered" evidence="5">
    <location>
        <begin position="314"/>
        <end position="345"/>
    </location>
</feature>
<comment type="similarity">
    <text evidence="3 4">Belongs to the RlpA family.</text>
</comment>
<dbReference type="NCBIfam" id="TIGR00413">
    <property type="entry name" value="rlpA"/>
    <property type="match status" value="1"/>
</dbReference>
<feature type="domain" description="RlpA-like protein double-psi beta-barrel" evidence="6">
    <location>
        <begin position="101"/>
        <end position="190"/>
    </location>
</feature>
<evidence type="ECO:0000256" key="2">
    <source>
        <dbReference type="ARBA" id="ARBA00023316"/>
    </source>
</evidence>
<dbReference type="InterPro" id="IPR036908">
    <property type="entry name" value="RlpA-like_sf"/>
</dbReference>
<name>A0ABW4Z1D1_9HYPH</name>
<dbReference type="Gene3D" id="2.40.40.10">
    <property type="entry name" value="RlpA-like domain"/>
    <property type="match status" value="1"/>
</dbReference>
<accession>A0ABW4Z1D1</accession>
<dbReference type="SUPFAM" id="SSF50685">
    <property type="entry name" value="Barwin-like endoglucanases"/>
    <property type="match status" value="1"/>
</dbReference>
<reference evidence="8" key="1">
    <citation type="journal article" date="2019" name="Int. J. Syst. Evol. Microbiol.">
        <title>The Global Catalogue of Microorganisms (GCM) 10K type strain sequencing project: providing services to taxonomists for standard genome sequencing and annotation.</title>
        <authorList>
            <consortium name="The Broad Institute Genomics Platform"/>
            <consortium name="The Broad Institute Genome Sequencing Center for Infectious Disease"/>
            <person name="Wu L."/>
            <person name="Ma J."/>
        </authorList>
    </citation>
    <scope>NUCLEOTIDE SEQUENCE [LARGE SCALE GENOMIC DNA]</scope>
    <source>
        <strain evidence="8">CCM 7435</strain>
    </source>
</reference>
<proteinExistence type="inferred from homology"/>
<keyword evidence="1 3" id="KW-0456">Lyase</keyword>
<organism evidence="7 8">
    <name type="scientific">Ancylobacter oerskovii</name>
    <dbReference type="NCBI Taxonomy" id="459519"/>
    <lineage>
        <taxon>Bacteria</taxon>
        <taxon>Pseudomonadati</taxon>
        <taxon>Pseudomonadota</taxon>
        <taxon>Alphaproteobacteria</taxon>
        <taxon>Hyphomicrobiales</taxon>
        <taxon>Xanthobacteraceae</taxon>
        <taxon>Ancylobacter</taxon>
    </lineage>
</organism>
<dbReference type="InterPro" id="IPR012997">
    <property type="entry name" value="RplA"/>
</dbReference>
<evidence type="ECO:0000313" key="7">
    <source>
        <dbReference type="EMBL" id="MFD2142243.1"/>
    </source>
</evidence>
<dbReference type="EMBL" id="JBHUHD010000001">
    <property type="protein sequence ID" value="MFD2142243.1"/>
    <property type="molecule type" value="Genomic_DNA"/>
</dbReference>
<dbReference type="InterPro" id="IPR009009">
    <property type="entry name" value="RlpA-like_DPBB"/>
</dbReference>